<dbReference type="eggNOG" id="COG2814">
    <property type="taxonomic scope" value="Bacteria"/>
</dbReference>
<feature type="transmembrane region" description="Helical" evidence="5">
    <location>
        <begin position="308"/>
        <end position="327"/>
    </location>
</feature>
<comment type="subcellular location">
    <subcellularLocation>
        <location evidence="1">Membrane</location>
        <topology evidence="1">Multi-pass membrane protein</topology>
    </subcellularLocation>
</comment>
<dbReference type="InterPro" id="IPR011701">
    <property type="entry name" value="MFS"/>
</dbReference>
<dbReference type="PROSITE" id="PS50850">
    <property type="entry name" value="MFS"/>
    <property type="match status" value="1"/>
</dbReference>
<feature type="transmembrane region" description="Helical" evidence="5">
    <location>
        <begin position="397"/>
        <end position="422"/>
    </location>
</feature>
<feature type="transmembrane region" description="Helical" evidence="5">
    <location>
        <begin position="43"/>
        <end position="61"/>
    </location>
</feature>
<dbReference type="GO" id="GO:0016020">
    <property type="term" value="C:membrane"/>
    <property type="evidence" value="ECO:0007669"/>
    <property type="project" value="UniProtKB-SubCell"/>
</dbReference>
<dbReference type="AlphaFoldDB" id="A0A086A9F9"/>
<gene>
    <name evidence="7" type="ORF">IW15_05880</name>
</gene>
<keyword evidence="3 5" id="KW-1133">Transmembrane helix</keyword>
<feature type="transmembrane region" description="Helical" evidence="5">
    <location>
        <begin position="228"/>
        <end position="246"/>
    </location>
</feature>
<feature type="domain" description="Major facilitator superfamily (MFS) profile" evidence="6">
    <location>
        <begin position="7"/>
        <end position="457"/>
    </location>
</feature>
<feature type="transmembrane region" description="Helical" evidence="5">
    <location>
        <begin position="359"/>
        <end position="385"/>
    </location>
</feature>
<evidence type="ECO:0000256" key="1">
    <source>
        <dbReference type="ARBA" id="ARBA00004141"/>
    </source>
</evidence>
<evidence type="ECO:0000256" key="3">
    <source>
        <dbReference type="ARBA" id="ARBA00022989"/>
    </source>
</evidence>
<reference evidence="7 8" key="1">
    <citation type="submission" date="2014-07" db="EMBL/GenBank/DDBJ databases">
        <title>Genome of Chryseobacterium soli DSM 19298.</title>
        <authorList>
            <person name="Stropko S.J."/>
            <person name="Pipes S.E."/>
            <person name="Newman J."/>
        </authorList>
    </citation>
    <scope>NUCLEOTIDE SEQUENCE [LARGE SCALE GENOMIC DNA]</scope>
    <source>
        <strain evidence="7 8">DSM 19298</strain>
    </source>
</reference>
<dbReference type="Pfam" id="PF07690">
    <property type="entry name" value="MFS_1"/>
    <property type="match status" value="1"/>
</dbReference>
<dbReference type="Gene3D" id="1.20.1720.10">
    <property type="entry name" value="Multidrug resistance protein D"/>
    <property type="match status" value="2"/>
</dbReference>
<dbReference type="SUPFAM" id="SSF103473">
    <property type="entry name" value="MFS general substrate transporter"/>
    <property type="match status" value="1"/>
</dbReference>
<dbReference type="CDD" id="cd17321">
    <property type="entry name" value="MFS_MMR_MDR_like"/>
    <property type="match status" value="1"/>
</dbReference>
<feature type="transmembrane region" description="Helical" evidence="5">
    <location>
        <begin position="9"/>
        <end position="31"/>
    </location>
</feature>
<keyword evidence="2 5" id="KW-0812">Transmembrane</keyword>
<name>A0A086A9F9_9FLAO</name>
<proteinExistence type="predicted"/>
<evidence type="ECO:0000256" key="5">
    <source>
        <dbReference type="SAM" id="Phobius"/>
    </source>
</evidence>
<dbReference type="PANTHER" id="PTHR42718">
    <property type="entry name" value="MAJOR FACILITATOR SUPERFAMILY MULTIDRUG TRANSPORTER MFSC"/>
    <property type="match status" value="1"/>
</dbReference>
<dbReference type="GO" id="GO:0022857">
    <property type="term" value="F:transmembrane transporter activity"/>
    <property type="evidence" value="ECO:0007669"/>
    <property type="project" value="InterPro"/>
</dbReference>
<keyword evidence="8" id="KW-1185">Reference proteome</keyword>
<dbReference type="Proteomes" id="UP000028705">
    <property type="component" value="Unassembled WGS sequence"/>
</dbReference>
<feature type="transmembrane region" description="Helical" evidence="5">
    <location>
        <begin position="434"/>
        <end position="454"/>
    </location>
</feature>
<protein>
    <submittedName>
        <fullName evidence="7">MFS transporter</fullName>
    </submittedName>
</protein>
<feature type="transmembrane region" description="Helical" evidence="5">
    <location>
        <begin position="267"/>
        <end position="288"/>
    </location>
</feature>
<dbReference type="RefSeq" id="WP_034709972.1">
    <property type="nucleotide sequence ID" value="NZ_JPRH01000002.1"/>
</dbReference>
<sequence length="468" mass="51684">MKSQELKLLIILFGQLLAIMDIFIINVSIPSIQRDIHVSNGDMQLIIASYLIGFASFLITGGKLGDVYGRKKIFIIGLVVFMLSSIICGLSSNSWVLIISRFVQGISSALMSPQVLSMIQMLYPAHEERTKAMGWYGVTIGLGTIAGQFLGGYFSSLHIMHEAWRLIFFINIPICLLAIVLGLKILEESKTTGTAKFNVSGVVILVLGLFCFTYALTSSEQGQFDGKSIFLVLSSIALLFYFIKNQRNRAKKNQSYLIDFTLFTYKNFNLGILAVSFFFIMLDSYFYILSVFFQEGLKINPLDSGEIIVFQGLGFILASVFSTKLIVRFGKKILIIGLLLIISVLIVQAYLFTEGVSWVLLYALLFIHGVGVGSIIPSLANIALAGIPKDLIGNASGVYITFQQIAAIIGIIMIGSVFYYFLGEKPLVANYQKAFEMAISSNIVCLFAVIIIIAKVPDHILPGKNKYD</sequence>
<evidence type="ECO:0000256" key="2">
    <source>
        <dbReference type="ARBA" id="ARBA00022692"/>
    </source>
</evidence>
<evidence type="ECO:0000259" key="6">
    <source>
        <dbReference type="PROSITE" id="PS50850"/>
    </source>
</evidence>
<comment type="caution">
    <text evidence="7">The sequence shown here is derived from an EMBL/GenBank/DDBJ whole genome shotgun (WGS) entry which is preliminary data.</text>
</comment>
<dbReference type="OrthoDB" id="783189at2"/>
<dbReference type="PRINTS" id="PR01036">
    <property type="entry name" value="TCRTETB"/>
</dbReference>
<feature type="transmembrane region" description="Helical" evidence="5">
    <location>
        <begin position="135"/>
        <end position="154"/>
    </location>
</feature>
<dbReference type="InterPro" id="IPR020846">
    <property type="entry name" value="MFS_dom"/>
</dbReference>
<accession>A0A086A9F9</accession>
<dbReference type="STRING" id="445961.IW15_05880"/>
<keyword evidence="4 5" id="KW-0472">Membrane</keyword>
<dbReference type="PANTHER" id="PTHR42718:SF39">
    <property type="entry name" value="ACTINORHODIN TRANSPORTER-RELATED"/>
    <property type="match status" value="1"/>
</dbReference>
<evidence type="ECO:0000313" key="7">
    <source>
        <dbReference type="EMBL" id="KFF13323.1"/>
    </source>
</evidence>
<organism evidence="7 8">
    <name type="scientific">Chryseobacterium soli</name>
    <dbReference type="NCBI Taxonomy" id="445961"/>
    <lineage>
        <taxon>Bacteria</taxon>
        <taxon>Pseudomonadati</taxon>
        <taxon>Bacteroidota</taxon>
        <taxon>Flavobacteriia</taxon>
        <taxon>Flavobacteriales</taxon>
        <taxon>Weeksellaceae</taxon>
        <taxon>Chryseobacterium group</taxon>
        <taxon>Chryseobacterium</taxon>
    </lineage>
</organism>
<evidence type="ECO:0000256" key="4">
    <source>
        <dbReference type="ARBA" id="ARBA00023136"/>
    </source>
</evidence>
<feature type="transmembrane region" description="Helical" evidence="5">
    <location>
        <begin position="73"/>
        <end position="96"/>
    </location>
</feature>
<feature type="transmembrane region" description="Helical" evidence="5">
    <location>
        <begin position="334"/>
        <end position="353"/>
    </location>
</feature>
<feature type="transmembrane region" description="Helical" evidence="5">
    <location>
        <begin position="197"/>
        <end position="216"/>
    </location>
</feature>
<feature type="transmembrane region" description="Helical" evidence="5">
    <location>
        <begin position="166"/>
        <end position="185"/>
    </location>
</feature>
<dbReference type="InterPro" id="IPR036259">
    <property type="entry name" value="MFS_trans_sf"/>
</dbReference>
<dbReference type="EMBL" id="JPRH01000002">
    <property type="protein sequence ID" value="KFF13323.1"/>
    <property type="molecule type" value="Genomic_DNA"/>
</dbReference>
<evidence type="ECO:0000313" key="8">
    <source>
        <dbReference type="Proteomes" id="UP000028705"/>
    </source>
</evidence>